<reference evidence="1 2" key="2">
    <citation type="submission" date="2018-11" db="EMBL/GenBank/DDBJ databases">
        <authorList>
            <consortium name="Pathogen Informatics"/>
        </authorList>
    </citation>
    <scope>NUCLEOTIDE SEQUENCE [LARGE SCALE GENOMIC DNA]</scope>
</reference>
<dbReference type="AlphaFoldDB" id="A0A183H2H8"/>
<accession>A0A183H2H8</accession>
<proteinExistence type="predicted"/>
<protein>
    <submittedName>
        <fullName evidence="3">Movement protein</fullName>
    </submittedName>
</protein>
<sequence length="98" mass="11431">MLGKIQEEKEPLRTDWIHYPLKQFGCTFPSSSEINSLMRRQLIINGSEMDVDEFITDSDVRKGVSVIQMTSQYFRELCIEFSVPLPPTQSRSERFEPD</sequence>
<evidence type="ECO:0000313" key="2">
    <source>
        <dbReference type="Proteomes" id="UP000267606"/>
    </source>
</evidence>
<name>A0A183H2H8_9BILA</name>
<dbReference type="EMBL" id="UZAJ01000846">
    <property type="protein sequence ID" value="VDO30451.1"/>
    <property type="molecule type" value="Genomic_DNA"/>
</dbReference>
<evidence type="ECO:0000313" key="1">
    <source>
        <dbReference type="EMBL" id="VDO30451.1"/>
    </source>
</evidence>
<dbReference type="WBParaSite" id="OFLC_0000168701-mRNA-1">
    <property type="protein sequence ID" value="OFLC_0000168701-mRNA-1"/>
    <property type="gene ID" value="OFLC_0000168701"/>
</dbReference>
<evidence type="ECO:0000313" key="3">
    <source>
        <dbReference type="WBParaSite" id="OFLC_0000168701-mRNA-1"/>
    </source>
</evidence>
<organism evidence="3">
    <name type="scientific">Onchocerca flexuosa</name>
    <dbReference type="NCBI Taxonomy" id="387005"/>
    <lineage>
        <taxon>Eukaryota</taxon>
        <taxon>Metazoa</taxon>
        <taxon>Ecdysozoa</taxon>
        <taxon>Nematoda</taxon>
        <taxon>Chromadorea</taxon>
        <taxon>Rhabditida</taxon>
        <taxon>Spirurina</taxon>
        <taxon>Spiruromorpha</taxon>
        <taxon>Filarioidea</taxon>
        <taxon>Onchocercidae</taxon>
        <taxon>Onchocerca</taxon>
    </lineage>
</organism>
<keyword evidence="2" id="KW-1185">Reference proteome</keyword>
<reference evidence="3" key="1">
    <citation type="submission" date="2016-06" db="UniProtKB">
        <authorList>
            <consortium name="WormBaseParasite"/>
        </authorList>
    </citation>
    <scope>IDENTIFICATION</scope>
</reference>
<dbReference type="Proteomes" id="UP000267606">
    <property type="component" value="Unassembled WGS sequence"/>
</dbReference>
<gene>
    <name evidence="1" type="ORF">OFLC_LOCUS1688</name>
</gene>